<dbReference type="InterPro" id="IPR044066">
    <property type="entry name" value="TRIAD_supradom"/>
</dbReference>
<feature type="compositionally biased region" description="Polar residues" evidence="9">
    <location>
        <begin position="214"/>
        <end position="230"/>
    </location>
</feature>
<evidence type="ECO:0000256" key="8">
    <source>
        <dbReference type="ARBA" id="ARBA00022833"/>
    </source>
</evidence>
<accession>A0A8H4W122</accession>
<evidence type="ECO:0000259" key="10">
    <source>
        <dbReference type="PROSITE" id="PS51873"/>
    </source>
</evidence>
<evidence type="ECO:0000256" key="7">
    <source>
        <dbReference type="ARBA" id="ARBA00022786"/>
    </source>
</evidence>
<feature type="compositionally biased region" description="Low complexity" evidence="9">
    <location>
        <begin position="125"/>
        <end position="137"/>
    </location>
</feature>
<evidence type="ECO:0000256" key="2">
    <source>
        <dbReference type="ARBA" id="ARBA00012251"/>
    </source>
</evidence>
<evidence type="ECO:0000256" key="4">
    <source>
        <dbReference type="ARBA" id="ARBA00022723"/>
    </source>
</evidence>
<keyword evidence="12" id="KW-1185">Reference proteome</keyword>
<sequence>MDDLDQAAILEVQLQDIDELLKKPVGSSFKQTLLVQQEELQGALSIIRDRQMCKSISRAVLQDATAIKAFIEQEQLVENDRAFASRLAGVEYRPPILPTPPATSRSGTPTSSRAPVSSAPGTQANSSNSLPTPSSSLRGSLAPSPQPSTPTSNASLSHSAASNANKIRTRSSAKGDINAASSPHGTHPNGFGAIGVPRITGPQNGPVPRFAVDTTASTKRPLDSSSASEEPSTKRRVTGQPAEDTKNVGNSINQSPAEGSSTMIPTPSNDPTKRSLETADGLNTKRVDIGATKIASQTKSPKESIAPTREPQTPLAEPNFSATPRLSGPSFGQVSCVSCGDIFYPFSTAKMVCEHVYCQACLQTLVKNSLVDERLFPPRCCKQPFLMDNMRKLLTPDLISGYWEKKIELETRDRTYCSAPSCSTFLHPVNISADQKLGTCPVCFVGTCTICKGSEHDGDCPKDDEIQKVLDLAKQEGWRRCTECGRVVELKTGCNHITCICKSEWCYFCGAPWKTCQCVQWDEDRLIERAQVVANREQPGPAAPAQIHTARQDLEQRHNCNHTHWARVSGDFDCEDCNSNN</sequence>
<reference evidence="11 12" key="1">
    <citation type="submission" date="2020-03" db="EMBL/GenBank/DDBJ databases">
        <title>Draft Genome Sequence of Cudoniella acicularis.</title>
        <authorList>
            <person name="Buettner E."/>
            <person name="Kellner H."/>
        </authorList>
    </citation>
    <scope>NUCLEOTIDE SEQUENCE [LARGE SCALE GENOMIC DNA]</scope>
    <source>
        <strain evidence="11 12">DSM 108380</strain>
    </source>
</reference>
<keyword evidence="5" id="KW-0677">Repeat</keyword>
<dbReference type="InterPro" id="IPR031127">
    <property type="entry name" value="E3_UB_ligase_RBR"/>
</dbReference>
<dbReference type="EMBL" id="JAAMPI010000578">
    <property type="protein sequence ID" value="KAF4630193.1"/>
    <property type="molecule type" value="Genomic_DNA"/>
</dbReference>
<dbReference type="SUPFAM" id="SSF57850">
    <property type="entry name" value="RING/U-box"/>
    <property type="match status" value="1"/>
</dbReference>
<feature type="compositionally biased region" description="Polar residues" evidence="9">
    <location>
        <begin position="247"/>
        <end position="270"/>
    </location>
</feature>
<feature type="compositionally biased region" description="Low complexity" evidence="9">
    <location>
        <begin position="152"/>
        <end position="165"/>
    </location>
</feature>
<evidence type="ECO:0000256" key="9">
    <source>
        <dbReference type="SAM" id="MobiDB-lite"/>
    </source>
</evidence>
<proteinExistence type="predicted"/>
<dbReference type="PROSITE" id="PS00518">
    <property type="entry name" value="ZF_RING_1"/>
    <property type="match status" value="1"/>
</dbReference>
<dbReference type="EC" id="2.3.2.31" evidence="2"/>
<dbReference type="GO" id="GO:0061630">
    <property type="term" value="F:ubiquitin protein ligase activity"/>
    <property type="evidence" value="ECO:0007669"/>
    <property type="project" value="UniProtKB-EC"/>
</dbReference>
<evidence type="ECO:0000313" key="11">
    <source>
        <dbReference type="EMBL" id="KAF4630193.1"/>
    </source>
</evidence>
<dbReference type="Gene3D" id="1.20.120.1750">
    <property type="match status" value="1"/>
</dbReference>
<name>A0A8H4W122_9HELO</name>
<comment type="caution">
    <text evidence="11">The sequence shown here is derived from an EMBL/GenBank/DDBJ whole genome shotgun (WGS) entry which is preliminary data.</text>
</comment>
<dbReference type="CDD" id="cd20335">
    <property type="entry name" value="BRcat_RBR"/>
    <property type="match status" value="1"/>
</dbReference>
<evidence type="ECO:0000256" key="5">
    <source>
        <dbReference type="ARBA" id="ARBA00022737"/>
    </source>
</evidence>
<organism evidence="11 12">
    <name type="scientific">Cudoniella acicularis</name>
    <dbReference type="NCBI Taxonomy" id="354080"/>
    <lineage>
        <taxon>Eukaryota</taxon>
        <taxon>Fungi</taxon>
        <taxon>Dikarya</taxon>
        <taxon>Ascomycota</taxon>
        <taxon>Pezizomycotina</taxon>
        <taxon>Leotiomycetes</taxon>
        <taxon>Helotiales</taxon>
        <taxon>Tricladiaceae</taxon>
        <taxon>Cudoniella</taxon>
    </lineage>
</organism>
<keyword evidence="4" id="KW-0479">Metal-binding</keyword>
<dbReference type="InterPro" id="IPR017907">
    <property type="entry name" value="Znf_RING_CS"/>
</dbReference>
<keyword evidence="6" id="KW-0863">Zinc-finger</keyword>
<keyword evidence="8" id="KW-0862">Zinc</keyword>
<evidence type="ECO:0000256" key="3">
    <source>
        <dbReference type="ARBA" id="ARBA00022679"/>
    </source>
</evidence>
<dbReference type="Proteomes" id="UP000566819">
    <property type="component" value="Unassembled WGS sequence"/>
</dbReference>
<dbReference type="CDD" id="cd22584">
    <property type="entry name" value="Rcat_RBR_unk"/>
    <property type="match status" value="1"/>
</dbReference>
<dbReference type="GO" id="GO:0016567">
    <property type="term" value="P:protein ubiquitination"/>
    <property type="evidence" value="ECO:0007669"/>
    <property type="project" value="InterPro"/>
</dbReference>
<feature type="compositionally biased region" description="Polar residues" evidence="9">
    <location>
        <begin position="102"/>
        <end position="124"/>
    </location>
</feature>
<dbReference type="PROSITE" id="PS51873">
    <property type="entry name" value="TRIAD"/>
    <property type="match status" value="1"/>
</dbReference>
<dbReference type="OrthoDB" id="9977870at2759"/>
<comment type="catalytic activity">
    <reaction evidence="1">
        <text>[E2 ubiquitin-conjugating enzyme]-S-ubiquitinyl-L-cysteine + [acceptor protein]-L-lysine = [E2 ubiquitin-conjugating enzyme]-L-cysteine + [acceptor protein]-N(6)-ubiquitinyl-L-lysine.</text>
        <dbReference type="EC" id="2.3.2.31"/>
    </reaction>
</comment>
<evidence type="ECO:0000256" key="1">
    <source>
        <dbReference type="ARBA" id="ARBA00001798"/>
    </source>
</evidence>
<keyword evidence="3" id="KW-0808">Transferase</keyword>
<feature type="domain" description="RING-type" evidence="10">
    <location>
        <begin position="332"/>
        <end position="522"/>
    </location>
</feature>
<evidence type="ECO:0000313" key="12">
    <source>
        <dbReference type="Proteomes" id="UP000566819"/>
    </source>
</evidence>
<keyword evidence="7" id="KW-0833">Ubl conjugation pathway</keyword>
<dbReference type="AlphaFoldDB" id="A0A8H4W122"/>
<dbReference type="InterPro" id="IPR002867">
    <property type="entry name" value="IBR_dom"/>
</dbReference>
<feature type="region of interest" description="Disordered" evidence="9">
    <location>
        <begin position="92"/>
        <end position="324"/>
    </location>
</feature>
<dbReference type="GO" id="GO:0008270">
    <property type="term" value="F:zinc ion binding"/>
    <property type="evidence" value="ECO:0007669"/>
    <property type="project" value="UniProtKB-KW"/>
</dbReference>
<dbReference type="PANTHER" id="PTHR11685">
    <property type="entry name" value="RBR FAMILY RING FINGER AND IBR DOMAIN-CONTAINING"/>
    <property type="match status" value="1"/>
</dbReference>
<evidence type="ECO:0000256" key="6">
    <source>
        <dbReference type="ARBA" id="ARBA00022771"/>
    </source>
</evidence>
<feature type="compositionally biased region" description="Basic and acidic residues" evidence="9">
    <location>
        <begin position="271"/>
        <end position="288"/>
    </location>
</feature>
<gene>
    <name evidence="11" type="ORF">G7Y89_g7949</name>
</gene>
<dbReference type="Pfam" id="PF01485">
    <property type="entry name" value="IBR"/>
    <property type="match status" value="1"/>
</dbReference>
<protein>
    <recommendedName>
        <fullName evidence="2">RBR-type E3 ubiquitin transferase</fullName>
        <ecNumber evidence="2">2.3.2.31</ecNumber>
    </recommendedName>
</protein>